<reference evidence="3 4" key="1">
    <citation type="submission" date="2020-07" db="EMBL/GenBank/DDBJ databases">
        <title>Sequencing the genomes of 1000 actinobacteria strains.</title>
        <authorList>
            <person name="Klenk H.-P."/>
        </authorList>
    </citation>
    <scope>NUCLEOTIDE SEQUENCE [LARGE SCALE GENOMIC DNA]</scope>
    <source>
        <strain evidence="3 4">DSM 23987</strain>
    </source>
</reference>
<keyword evidence="1" id="KW-1133">Transmembrane helix</keyword>
<feature type="transmembrane region" description="Helical" evidence="1">
    <location>
        <begin position="53"/>
        <end position="69"/>
    </location>
</feature>
<dbReference type="GO" id="GO:0016747">
    <property type="term" value="F:acyltransferase activity, transferring groups other than amino-acyl groups"/>
    <property type="evidence" value="ECO:0007669"/>
    <property type="project" value="InterPro"/>
</dbReference>
<evidence type="ECO:0000313" key="4">
    <source>
        <dbReference type="Proteomes" id="UP000573599"/>
    </source>
</evidence>
<accession>A0A852WIG8</accession>
<feature type="transmembrane region" description="Helical" evidence="1">
    <location>
        <begin position="89"/>
        <end position="111"/>
    </location>
</feature>
<protein>
    <submittedName>
        <fullName evidence="3">Peptidoglycan/LPS O-acetylase OafA/YrhL</fullName>
    </submittedName>
</protein>
<feature type="transmembrane region" description="Helical" evidence="1">
    <location>
        <begin position="21"/>
        <end position="41"/>
    </location>
</feature>
<comment type="caution">
    <text evidence="3">The sequence shown here is derived from an EMBL/GenBank/DDBJ whole genome shotgun (WGS) entry which is preliminary data.</text>
</comment>
<feature type="transmembrane region" description="Helical" evidence="1">
    <location>
        <begin position="161"/>
        <end position="182"/>
    </location>
</feature>
<dbReference type="AlphaFoldDB" id="A0A852WIG8"/>
<dbReference type="RefSeq" id="WP_179421736.1">
    <property type="nucleotide sequence ID" value="NZ_JACCAB010000001.1"/>
</dbReference>
<sequence>MGKLMRVSRPVELDSRNNALNLFRLLLAGLVLVDHTYFLSGHGDGPLVGGRDMGTWAVYGFFAISGYLITGSRVANPWGRFLLKRVARIFPGFLACNVVVAFVLGPIAWLADGRSLSAYLTGSHGPIEYVVANAPLKIAFYDIAGGPFDVPIAGVWNGSLWSLYFEFLCYLAIGFLASLAIMRGAAPMAAVYLVALGAWAAADRFAGSILGGYQVRTLTELVPWFFGGAAVFWLTRKRVLDPRLAAAAAVGTVLLVALSDRWGPQAAAPLVVYDLIWLATVIPSPRLVQTHDVSYGVYIYAFPVQQVLATFGVVSAGIAAFAAAAAIGTVSLATASWLMVERPAMALLQRVRYPPWMPRRARPGS</sequence>
<proteinExistence type="predicted"/>
<dbReference type="Pfam" id="PF01757">
    <property type="entry name" value="Acyl_transf_3"/>
    <property type="match status" value="1"/>
</dbReference>
<gene>
    <name evidence="3" type="ORF">BJ986_001868</name>
</gene>
<keyword evidence="1" id="KW-0812">Transmembrane</keyword>
<name>A0A852WIG8_9MICO</name>
<feature type="transmembrane region" description="Helical" evidence="1">
    <location>
        <begin position="295"/>
        <end position="314"/>
    </location>
</feature>
<feature type="transmembrane region" description="Helical" evidence="1">
    <location>
        <begin position="189"/>
        <end position="211"/>
    </location>
</feature>
<evidence type="ECO:0000259" key="2">
    <source>
        <dbReference type="Pfam" id="PF01757"/>
    </source>
</evidence>
<feature type="transmembrane region" description="Helical" evidence="1">
    <location>
        <begin position="320"/>
        <end position="340"/>
    </location>
</feature>
<dbReference type="EMBL" id="JACCAB010000001">
    <property type="protein sequence ID" value="NYG07381.1"/>
    <property type="molecule type" value="Genomic_DNA"/>
</dbReference>
<feature type="transmembrane region" description="Helical" evidence="1">
    <location>
        <begin position="217"/>
        <end position="235"/>
    </location>
</feature>
<keyword evidence="4" id="KW-1185">Reference proteome</keyword>
<keyword evidence="1" id="KW-0472">Membrane</keyword>
<organism evidence="3 4">
    <name type="scientific">Pedococcus badiiscoriae</name>
    <dbReference type="NCBI Taxonomy" id="642776"/>
    <lineage>
        <taxon>Bacteria</taxon>
        <taxon>Bacillati</taxon>
        <taxon>Actinomycetota</taxon>
        <taxon>Actinomycetes</taxon>
        <taxon>Micrococcales</taxon>
        <taxon>Intrasporangiaceae</taxon>
        <taxon>Pedococcus</taxon>
    </lineage>
</organism>
<evidence type="ECO:0000313" key="3">
    <source>
        <dbReference type="EMBL" id="NYG07381.1"/>
    </source>
</evidence>
<dbReference type="InterPro" id="IPR002656">
    <property type="entry name" value="Acyl_transf_3_dom"/>
</dbReference>
<evidence type="ECO:0000256" key="1">
    <source>
        <dbReference type="SAM" id="Phobius"/>
    </source>
</evidence>
<feature type="domain" description="Acyltransferase 3" evidence="2">
    <location>
        <begin position="17"/>
        <end position="333"/>
    </location>
</feature>
<dbReference type="Proteomes" id="UP000573599">
    <property type="component" value="Unassembled WGS sequence"/>
</dbReference>